<name>A0A4Z0ABK3_9AGAM</name>
<proteinExistence type="predicted"/>
<feature type="domain" description="F-box" evidence="1">
    <location>
        <begin position="82"/>
        <end position="147"/>
    </location>
</feature>
<dbReference type="OrthoDB" id="2856616at2759"/>
<evidence type="ECO:0000313" key="3">
    <source>
        <dbReference type="Proteomes" id="UP000298061"/>
    </source>
</evidence>
<sequence>MDASNFAYKVRFGKMNEKIPWVEVPEDPGPRWETPSKDWRNAHTSYFDLSSIEEVEEDFREVYGSLLDEADEPVIYKCSTIAVLPAELLVKIFSCLLTEDPPRIRETWDASGSHIVAAPYFGWLNITYVCHSWRRVAICSAALWTDLGHGLLLGPSWTKEFLLRARWASISIPSFEHYPKVIEMLSDWILAHLAHIRDLTLSGNWTHLRLPGHVIQKSFPELISADIDTGDEHSISTPDLFYSCVPKLRRLRLCNIKAWQLPGDFQGLEELEVHHYCAWCHAKRPGSIIPTMKNMLPSLVEMLDVLDELAPTLEHLRLHFSLPYCDPEAAPTTRKASLACLKSMALSAEVANLVQFLRHVDFPLSARLNLTCMPDELDGLRPICSLLADRFSHAEGESINITRVELGTGRYGDKVLICAYADHLAEHMHGDSLRLSRRAAEPILKLSLAYASGNDYIDMFMTFLRTVPLQDVYHLTIYGSWHVDAEEWHTVIRDSFIRLQNVRLLVLGQDAAQYFFHAIHDTTPSATRDAVAFPRLDTLILRNVDMSLFAHSATDRAPFEDQMFSVLQDRKDRRCPLRALVFISCQGIGEAWIVRLRELAVARAVMFGF</sequence>
<dbReference type="STRING" id="135208.A0A4Z0ABK3"/>
<evidence type="ECO:0000259" key="1">
    <source>
        <dbReference type="Pfam" id="PF12937"/>
    </source>
</evidence>
<evidence type="ECO:0000313" key="2">
    <source>
        <dbReference type="EMBL" id="TFY83741.1"/>
    </source>
</evidence>
<organism evidence="2 3">
    <name type="scientific">Hericium alpestre</name>
    <dbReference type="NCBI Taxonomy" id="135208"/>
    <lineage>
        <taxon>Eukaryota</taxon>
        <taxon>Fungi</taxon>
        <taxon>Dikarya</taxon>
        <taxon>Basidiomycota</taxon>
        <taxon>Agaricomycotina</taxon>
        <taxon>Agaricomycetes</taxon>
        <taxon>Russulales</taxon>
        <taxon>Hericiaceae</taxon>
        <taxon>Hericium</taxon>
    </lineage>
</organism>
<dbReference type="Proteomes" id="UP000298061">
    <property type="component" value="Unassembled WGS sequence"/>
</dbReference>
<reference evidence="2 3" key="1">
    <citation type="submission" date="2019-02" db="EMBL/GenBank/DDBJ databases">
        <title>Genome sequencing of the rare red list fungi Hericium alpestre (H. flagellum).</title>
        <authorList>
            <person name="Buettner E."/>
            <person name="Kellner H."/>
        </authorList>
    </citation>
    <scope>NUCLEOTIDE SEQUENCE [LARGE SCALE GENOMIC DNA]</scope>
    <source>
        <strain evidence="2 3">DSM 108284</strain>
    </source>
</reference>
<keyword evidence="3" id="KW-1185">Reference proteome</keyword>
<protein>
    <recommendedName>
        <fullName evidence="1">F-box domain-containing protein</fullName>
    </recommendedName>
</protein>
<dbReference type="InterPro" id="IPR001810">
    <property type="entry name" value="F-box_dom"/>
</dbReference>
<dbReference type="EMBL" id="SFCI01000012">
    <property type="protein sequence ID" value="TFY83741.1"/>
    <property type="molecule type" value="Genomic_DNA"/>
</dbReference>
<comment type="caution">
    <text evidence="2">The sequence shown here is derived from an EMBL/GenBank/DDBJ whole genome shotgun (WGS) entry which is preliminary data.</text>
</comment>
<dbReference type="Pfam" id="PF12937">
    <property type="entry name" value="F-box-like"/>
    <property type="match status" value="1"/>
</dbReference>
<dbReference type="Gene3D" id="1.20.1280.50">
    <property type="match status" value="1"/>
</dbReference>
<accession>A0A4Z0ABK3</accession>
<gene>
    <name evidence="2" type="ORF">EWM64_g266</name>
</gene>
<dbReference type="AlphaFoldDB" id="A0A4Z0ABK3"/>